<dbReference type="InterPro" id="IPR001841">
    <property type="entry name" value="Znf_RING"/>
</dbReference>
<dbReference type="AlphaFoldDB" id="A0AAD5IIA3"/>
<dbReference type="CDD" id="cd16454">
    <property type="entry name" value="RING-H2_PA-TM-RING"/>
    <property type="match status" value="1"/>
</dbReference>
<evidence type="ECO:0000259" key="2">
    <source>
        <dbReference type="PROSITE" id="PS50089"/>
    </source>
</evidence>
<dbReference type="PANTHER" id="PTHR22765">
    <property type="entry name" value="RING FINGER AND PROTEASE ASSOCIATED DOMAIN-CONTAINING"/>
    <property type="match status" value="1"/>
</dbReference>
<comment type="caution">
    <text evidence="3">The sequence shown here is derived from an EMBL/GenBank/DDBJ whole genome shotgun (WGS) entry which is preliminary data.</text>
</comment>
<dbReference type="Proteomes" id="UP001064489">
    <property type="component" value="Chromosome 10"/>
</dbReference>
<reference evidence="3" key="1">
    <citation type="journal article" date="2022" name="Plant J.">
        <title>Strategies of tolerance reflected in two North American maple genomes.</title>
        <authorList>
            <person name="McEvoy S.L."/>
            <person name="Sezen U.U."/>
            <person name="Trouern-Trend A."/>
            <person name="McMahon S.M."/>
            <person name="Schaberg P.G."/>
            <person name="Yang J."/>
            <person name="Wegrzyn J.L."/>
            <person name="Swenson N.G."/>
        </authorList>
    </citation>
    <scope>NUCLEOTIDE SEQUENCE</scope>
    <source>
        <strain evidence="3">91603</strain>
    </source>
</reference>
<feature type="domain" description="RING-type" evidence="2">
    <location>
        <begin position="213"/>
        <end position="254"/>
    </location>
</feature>
<dbReference type="EMBL" id="JAJSOW010000105">
    <property type="protein sequence ID" value="KAI9164848.1"/>
    <property type="molecule type" value="Genomic_DNA"/>
</dbReference>
<protein>
    <recommendedName>
        <fullName evidence="2">RING-type domain-containing protein</fullName>
    </recommendedName>
</protein>
<dbReference type="SUPFAM" id="SSF57850">
    <property type="entry name" value="RING/U-box"/>
    <property type="match status" value="1"/>
</dbReference>
<keyword evidence="1" id="KW-0479">Metal-binding</keyword>
<reference evidence="3" key="2">
    <citation type="submission" date="2023-02" db="EMBL/GenBank/DDBJ databases">
        <authorList>
            <person name="Swenson N.G."/>
            <person name="Wegrzyn J.L."/>
            <person name="Mcevoy S.L."/>
        </authorList>
    </citation>
    <scope>NUCLEOTIDE SEQUENCE</scope>
    <source>
        <strain evidence="3">91603</strain>
        <tissue evidence="3">Leaf</tissue>
    </source>
</reference>
<dbReference type="PROSITE" id="PS50089">
    <property type="entry name" value="ZF_RING_2"/>
    <property type="match status" value="1"/>
</dbReference>
<evidence type="ECO:0000313" key="4">
    <source>
        <dbReference type="Proteomes" id="UP001064489"/>
    </source>
</evidence>
<dbReference type="InterPro" id="IPR051826">
    <property type="entry name" value="E3_ubiquitin-ligase_domain"/>
</dbReference>
<evidence type="ECO:0000256" key="1">
    <source>
        <dbReference type="PROSITE-ProRule" id="PRU00175"/>
    </source>
</evidence>
<dbReference type="SMART" id="SM00184">
    <property type="entry name" value="RING"/>
    <property type="match status" value="1"/>
</dbReference>
<dbReference type="Pfam" id="PF13639">
    <property type="entry name" value="zf-RING_2"/>
    <property type="match status" value="1"/>
</dbReference>
<dbReference type="Gene3D" id="3.30.40.10">
    <property type="entry name" value="Zinc/RING finger domain, C3HC4 (zinc finger)"/>
    <property type="match status" value="1"/>
</dbReference>
<dbReference type="GO" id="GO:0006511">
    <property type="term" value="P:ubiquitin-dependent protein catabolic process"/>
    <property type="evidence" value="ECO:0007669"/>
    <property type="project" value="TreeGrafter"/>
</dbReference>
<organism evidence="3 4">
    <name type="scientific">Acer negundo</name>
    <name type="common">Box elder</name>
    <dbReference type="NCBI Taxonomy" id="4023"/>
    <lineage>
        <taxon>Eukaryota</taxon>
        <taxon>Viridiplantae</taxon>
        <taxon>Streptophyta</taxon>
        <taxon>Embryophyta</taxon>
        <taxon>Tracheophyta</taxon>
        <taxon>Spermatophyta</taxon>
        <taxon>Magnoliopsida</taxon>
        <taxon>eudicotyledons</taxon>
        <taxon>Gunneridae</taxon>
        <taxon>Pentapetalae</taxon>
        <taxon>rosids</taxon>
        <taxon>malvids</taxon>
        <taxon>Sapindales</taxon>
        <taxon>Sapindaceae</taxon>
        <taxon>Hippocastanoideae</taxon>
        <taxon>Acereae</taxon>
        <taxon>Acer</taxon>
    </lineage>
</organism>
<dbReference type="GO" id="GO:0008270">
    <property type="term" value="F:zinc ion binding"/>
    <property type="evidence" value="ECO:0007669"/>
    <property type="project" value="UniProtKB-KW"/>
</dbReference>
<accession>A0AAD5IIA3</accession>
<name>A0AAD5IIA3_ACENE</name>
<evidence type="ECO:0000313" key="3">
    <source>
        <dbReference type="EMBL" id="KAI9164848.1"/>
    </source>
</evidence>
<proteinExistence type="predicted"/>
<keyword evidence="1" id="KW-0863">Zinc-finger</keyword>
<gene>
    <name evidence="3" type="ORF">LWI28_003224</name>
</gene>
<dbReference type="GO" id="GO:0061630">
    <property type="term" value="F:ubiquitin protein ligase activity"/>
    <property type="evidence" value="ECO:0007669"/>
    <property type="project" value="TreeGrafter"/>
</dbReference>
<keyword evidence="4" id="KW-1185">Reference proteome</keyword>
<dbReference type="InterPro" id="IPR013083">
    <property type="entry name" value="Znf_RING/FYVE/PHD"/>
</dbReference>
<sequence length="258" mass="30164">MANYRLEFRQNNEILNKNFNWLNTNFSGFVIELNVHHPHNNGELLRATNRTFYQENHIFLSERGMREFLTRILLAEYMFVNSSRFLCDHIVQLIRHRPSGLPFPTPIYSPEHLVFSVLEIVWLIRNNPRNRFLTLVPIQLNLVIDEFRHFQFLDDSIILVGNVSMYRGLMQRFDDSVIIFEGHHHQSLEVGLSNTTSAVQRLKEEMAKVSTNCSICLESVGVCEIVARMPCSHLFHTTCIIRWLHRKPSCPLCRAPAC</sequence>
<keyword evidence="1" id="KW-0862">Zinc</keyword>